<sequence length="304" mass="34045">MVGSSFSSRHERRDMSPYSTRENLEAAPVPQRWSLLFVHRHMWRTKRRKVEENNVGGLHLTPSLELEEITDDGDVCLRCSQEEGTERDNSSENERSSSPVPVPLNSVNPQFRQADGAALPDGDVDTLGILPSLAHPVVLGKALDAIELVAKHVQHLHCTKCPLCGPPKPPTWWSTPRARRRLRREDNQVGIRSRADWEAGETSHNKENISSPSSLIGAVPQRRTVAASNTCCSHKDDVRRAHVLSKAEEFLQHIYDRRNRLIASRPLMYAVPAESHVLWRECSQLGGVALLEALLLGFTSQEVT</sequence>
<dbReference type="GeneID" id="92377849"/>
<comment type="caution">
    <text evidence="2">The sequence shown here is derived from an EMBL/GenBank/DDBJ whole genome shotgun (WGS) entry which is preliminary data.</text>
</comment>
<evidence type="ECO:0000313" key="3">
    <source>
        <dbReference type="Proteomes" id="UP000195570"/>
    </source>
</evidence>
<protein>
    <submittedName>
        <fullName evidence="2">Uncharacterized protein</fullName>
    </submittedName>
</protein>
<gene>
    <name evidence="2" type="ORF">TEOVI_000390900</name>
</gene>
<proteinExistence type="predicted"/>
<organism evidence="2 3">
    <name type="scientific">Trypanosoma equiperdum</name>
    <dbReference type="NCBI Taxonomy" id="5694"/>
    <lineage>
        <taxon>Eukaryota</taxon>
        <taxon>Discoba</taxon>
        <taxon>Euglenozoa</taxon>
        <taxon>Kinetoplastea</taxon>
        <taxon>Metakinetoplastina</taxon>
        <taxon>Trypanosomatida</taxon>
        <taxon>Trypanosomatidae</taxon>
        <taxon>Trypanosoma</taxon>
    </lineage>
</organism>
<evidence type="ECO:0000256" key="1">
    <source>
        <dbReference type="SAM" id="MobiDB-lite"/>
    </source>
</evidence>
<accession>A0A1G4IJ19</accession>
<evidence type="ECO:0000313" key="2">
    <source>
        <dbReference type="EMBL" id="SCU72333.1"/>
    </source>
</evidence>
<reference evidence="2" key="1">
    <citation type="submission" date="2016-09" db="EMBL/GenBank/DDBJ databases">
        <authorList>
            <person name="Hebert L."/>
            <person name="Moumen B."/>
        </authorList>
    </citation>
    <scope>NUCLEOTIDE SEQUENCE [LARGE SCALE GENOMIC DNA]</scope>
    <source>
        <strain evidence="2">OVI</strain>
    </source>
</reference>
<feature type="compositionally biased region" description="Low complexity" evidence="1">
    <location>
        <begin position="96"/>
        <end position="108"/>
    </location>
</feature>
<dbReference type="AlphaFoldDB" id="A0A1G4IJ19"/>
<feature type="region of interest" description="Disordered" evidence="1">
    <location>
        <begin position="1"/>
        <end position="25"/>
    </location>
</feature>
<feature type="region of interest" description="Disordered" evidence="1">
    <location>
        <begin position="82"/>
        <end position="108"/>
    </location>
</feature>
<feature type="compositionally biased region" description="Basic and acidic residues" evidence="1">
    <location>
        <begin position="82"/>
        <end position="95"/>
    </location>
</feature>
<name>A0A1G4IJ19_TRYEQ</name>
<dbReference type="EMBL" id="CZPT02001844">
    <property type="protein sequence ID" value="SCU72333.1"/>
    <property type="molecule type" value="Genomic_DNA"/>
</dbReference>
<dbReference type="Proteomes" id="UP000195570">
    <property type="component" value="Unassembled WGS sequence"/>
</dbReference>
<dbReference type="VEuPathDB" id="TriTrypDB:TEOVI_000390900"/>
<dbReference type="RefSeq" id="XP_067082844.1">
    <property type="nucleotide sequence ID" value="XM_067226743.1"/>
</dbReference>
<keyword evidence="3" id="KW-1185">Reference proteome</keyword>